<reference evidence="1" key="1">
    <citation type="submission" date="2023-07" db="EMBL/GenBank/DDBJ databases">
        <title>draft genome sequence of fig (Ficus carica).</title>
        <authorList>
            <person name="Takahashi T."/>
            <person name="Nishimura K."/>
        </authorList>
    </citation>
    <scope>NUCLEOTIDE SEQUENCE</scope>
</reference>
<dbReference type="AlphaFoldDB" id="A0AA88AN55"/>
<evidence type="ECO:0000313" key="2">
    <source>
        <dbReference type="Proteomes" id="UP001187192"/>
    </source>
</evidence>
<protein>
    <submittedName>
        <fullName evidence="1">Uncharacterized protein</fullName>
    </submittedName>
</protein>
<keyword evidence="2" id="KW-1185">Reference proteome</keyword>
<accession>A0AA88AN55</accession>
<dbReference type="EMBL" id="BTGU01000060">
    <property type="protein sequence ID" value="GMN55969.1"/>
    <property type="molecule type" value="Genomic_DNA"/>
</dbReference>
<gene>
    <name evidence="1" type="ORF">TIFTF001_025079</name>
</gene>
<sequence length="65" mass="7221">MVKTPELIASRTVRMMRAGRYVSRRSNSLSLSGDALSCCIPAHVFQPLPLSPSHHRPSFCIQGLR</sequence>
<proteinExistence type="predicted"/>
<name>A0AA88AN55_FICCA</name>
<dbReference type="Proteomes" id="UP001187192">
    <property type="component" value="Unassembled WGS sequence"/>
</dbReference>
<evidence type="ECO:0000313" key="1">
    <source>
        <dbReference type="EMBL" id="GMN55969.1"/>
    </source>
</evidence>
<organism evidence="1 2">
    <name type="scientific">Ficus carica</name>
    <name type="common">Common fig</name>
    <dbReference type="NCBI Taxonomy" id="3494"/>
    <lineage>
        <taxon>Eukaryota</taxon>
        <taxon>Viridiplantae</taxon>
        <taxon>Streptophyta</taxon>
        <taxon>Embryophyta</taxon>
        <taxon>Tracheophyta</taxon>
        <taxon>Spermatophyta</taxon>
        <taxon>Magnoliopsida</taxon>
        <taxon>eudicotyledons</taxon>
        <taxon>Gunneridae</taxon>
        <taxon>Pentapetalae</taxon>
        <taxon>rosids</taxon>
        <taxon>fabids</taxon>
        <taxon>Rosales</taxon>
        <taxon>Moraceae</taxon>
        <taxon>Ficeae</taxon>
        <taxon>Ficus</taxon>
    </lineage>
</organism>
<comment type="caution">
    <text evidence="1">The sequence shown here is derived from an EMBL/GenBank/DDBJ whole genome shotgun (WGS) entry which is preliminary data.</text>
</comment>